<evidence type="ECO:0000313" key="1">
    <source>
        <dbReference type="EMBL" id="AXU41744.1"/>
    </source>
</evidence>
<reference evidence="1 2" key="1">
    <citation type="submission" date="2018-05" db="EMBL/GenBank/DDBJ databases">
        <title>The complete genome sequence of an alphabaculovirus isolated from the southern armyworm, Spodoptera eridania.</title>
        <authorList>
            <person name="Harrison R.L."/>
            <person name="Rowley D.L."/>
        </authorList>
    </citation>
    <scope>NUCLEOTIDE SEQUENCE [LARGE SCALE GENOMIC DNA]</scope>
    <source>
        <strain evidence="1">251</strain>
    </source>
</reference>
<dbReference type="InterPro" id="IPR009265">
    <property type="entry name" value="AcMNPV_Orf29"/>
</dbReference>
<name>A0A346TQ84_9ABAC</name>
<sequence>MTFKICIKCWFFARLAQKLRDIRSSLISSSLVKFCRVGNTSLSLSMPVYGKSANYSDAAKKTYIEAAKKSKDESLRQKLNQILQTKKQLSIQMQHWERIKRITKDPGEVASIDEKLLKMRMEFLKFSTNNF</sequence>
<dbReference type="Proteomes" id="UP000503448">
    <property type="component" value="Segment"/>
</dbReference>
<dbReference type="GeneID" id="65102379"/>
<keyword evidence="2" id="KW-1185">Reference proteome</keyword>
<accession>A0A346TQ84</accession>
<evidence type="ECO:0000313" key="2">
    <source>
        <dbReference type="Proteomes" id="UP000503448"/>
    </source>
</evidence>
<organism evidence="1 2">
    <name type="scientific">Spodoptera eridania nucleopolyhedrovirus</name>
    <dbReference type="NCBI Taxonomy" id="2315721"/>
    <lineage>
        <taxon>Viruses</taxon>
        <taxon>Viruses incertae sedis</taxon>
        <taxon>Naldaviricetes</taxon>
        <taxon>Lefavirales</taxon>
        <taxon>Baculoviridae</taxon>
        <taxon>Alphabaculovirus</taxon>
        <taxon>Alphabaculovirus speridaniae</taxon>
    </lineage>
</organism>
<dbReference type="EMBL" id="MH320559">
    <property type="protein sequence ID" value="AXU41744.1"/>
    <property type="molecule type" value="Genomic_DNA"/>
</dbReference>
<dbReference type="Pfam" id="PF06034">
    <property type="entry name" value="DUF919"/>
    <property type="match status" value="1"/>
</dbReference>
<dbReference type="KEGG" id="vg:65102379"/>
<dbReference type="RefSeq" id="YP_010087132.1">
    <property type="nucleotide sequence ID" value="NC_055502.1"/>
</dbReference>
<proteinExistence type="predicted"/>
<protein>
    <submittedName>
        <fullName evidence="1">ORF131</fullName>
    </submittedName>
</protein>